<dbReference type="PANTHER" id="PTHR11920">
    <property type="entry name" value="GUANYLYL CYCLASE"/>
    <property type="match status" value="1"/>
</dbReference>
<dbReference type="PROSITE" id="PS50011">
    <property type="entry name" value="PROTEIN_KINASE_DOM"/>
    <property type="match status" value="1"/>
</dbReference>
<evidence type="ECO:0000313" key="18">
    <source>
        <dbReference type="Proteomes" id="UP000694843"/>
    </source>
</evidence>
<keyword evidence="5" id="KW-0547">Nucleotide-binding</keyword>
<accession>A0A979FP50</accession>
<keyword evidence="6 14" id="KW-1133">Transmembrane helix</keyword>
<keyword evidence="7 14" id="KW-0472">Membrane</keyword>
<evidence type="ECO:0000256" key="9">
    <source>
        <dbReference type="ARBA" id="ARBA00023239"/>
    </source>
</evidence>
<dbReference type="Gene3D" id="6.10.250.780">
    <property type="match status" value="1"/>
</dbReference>
<evidence type="ECO:0000256" key="15">
    <source>
        <dbReference type="SAM" id="SignalP"/>
    </source>
</evidence>
<dbReference type="Pfam" id="PF01094">
    <property type="entry name" value="ANF_receptor"/>
    <property type="match status" value="1"/>
</dbReference>
<dbReference type="PROSITE" id="PS00452">
    <property type="entry name" value="GUANYLATE_CYCLASE_1"/>
    <property type="match status" value="1"/>
</dbReference>
<evidence type="ECO:0000256" key="4">
    <source>
        <dbReference type="ARBA" id="ARBA00022692"/>
    </source>
</evidence>
<dbReference type="PANTHER" id="PTHR11920:SF494">
    <property type="entry name" value="ATRIAL NATRIURETIC PEPTIDE RECEPTOR 2"/>
    <property type="match status" value="1"/>
</dbReference>
<dbReference type="OrthoDB" id="1890790at2759"/>
<keyword evidence="13" id="KW-0175">Coiled coil</keyword>
<dbReference type="InterPro" id="IPR050401">
    <property type="entry name" value="Cyclic_nucleotide_synthase"/>
</dbReference>
<keyword evidence="8" id="KW-0325">Glycoprotein</keyword>
<comment type="similarity">
    <text evidence="11">Belongs to the adenylyl cyclase class-4/guanylyl cyclase family.</text>
</comment>
<dbReference type="InterPro" id="IPR001054">
    <property type="entry name" value="A/G_cyclase"/>
</dbReference>
<dbReference type="SMART" id="SM00044">
    <property type="entry name" value="CYCc"/>
    <property type="match status" value="1"/>
</dbReference>
<dbReference type="CDD" id="cd07302">
    <property type="entry name" value="CHD"/>
    <property type="match status" value="1"/>
</dbReference>
<proteinExistence type="inferred from homology"/>
<protein>
    <recommendedName>
        <fullName evidence="3 12">Guanylate cyclase</fullName>
        <ecNumber evidence="3 12">4.6.1.2</ecNumber>
    </recommendedName>
</protein>
<evidence type="ECO:0000256" key="11">
    <source>
        <dbReference type="RuleBase" id="RU000405"/>
    </source>
</evidence>
<dbReference type="AlphaFoldDB" id="A0A979FP50"/>
<evidence type="ECO:0000256" key="12">
    <source>
        <dbReference type="RuleBase" id="RU003431"/>
    </source>
</evidence>
<evidence type="ECO:0000256" key="1">
    <source>
        <dbReference type="ARBA" id="ARBA00001436"/>
    </source>
</evidence>
<comment type="catalytic activity">
    <reaction evidence="1 12">
        <text>GTP = 3',5'-cyclic GMP + diphosphate</text>
        <dbReference type="Rhea" id="RHEA:13665"/>
        <dbReference type="ChEBI" id="CHEBI:33019"/>
        <dbReference type="ChEBI" id="CHEBI:37565"/>
        <dbReference type="ChEBI" id="CHEBI:57746"/>
        <dbReference type="EC" id="4.6.1.2"/>
    </reaction>
</comment>
<evidence type="ECO:0000256" key="2">
    <source>
        <dbReference type="ARBA" id="ARBA00004479"/>
    </source>
</evidence>
<keyword evidence="9 11" id="KW-0456">Lyase</keyword>
<feature type="domain" description="Protein kinase" evidence="16">
    <location>
        <begin position="561"/>
        <end position="850"/>
    </location>
</feature>
<keyword evidence="19" id="KW-0675">Receptor</keyword>
<gene>
    <name evidence="19" type="primary">LOC108668536</name>
</gene>
<dbReference type="InterPro" id="IPR001245">
    <property type="entry name" value="Ser-Thr/Tyr_kinase_cat_dom"/>
</dbReference>
<dbReference type="SUPFAM" id="SSF55073">
    <property type="entry name" value="Nucleotide cyclase"/>
    <property type="match status" value="1"/>
</dbReference>
<dbReference type="InterPro" id="IPR029787">
    <property type="entry name" value="Nucleotide_cyclase"/>
</dbReference>
<feature type="transmembrane region" description="Helical" evidence="14">
    <location>
        <begin position="517"/>
        <end position="539"/>
    </location>
</feature>
<evidence type="ECO:0000256" key="10">
    <source>
        <dbReference type="ARBA" id="ARBA00023293"/>
    </source>
</evidence>
<evidence type="ECO:0000259" key="17">
    <source>
        <dbReference type="PROSITE" id="PS50125"/>
    </source>
</evidence>
<sequence length="1088" mass="124613">MRITISMGPQTLVHQIIFLSVALLFSTSHGQEYDYKLTEYKTCNKAIDMAVLMQNSTAIQALPVIYLAKKDLEEQGLRGPLQNWSIRIKYRDTKGSNVDAALEAFRLHHEASLKCQRAVAQVPAAECGEEELSQIDVFLGPVETYSVTTFVRLSTHWNTPVLSPAGKDFPGDQSLYKIHGRYSQLASSIRKMWKELNWTRTYILFEDYCEDTVKGRTDCFHVMNSINEQLKKYNYTVDHSCVKTHKHYDPETLIKTIAEKARIVLMCFENRSRLIETMKAARNPSYASTEEYVFINVDIRNNPEEDNSWLEPNSTAENFEPMFVITSRTPASDDYRNFTKRVRMLASDPDQKELRDHLQNLTANNKAPASLNSSTLVSPLIASFYEGVWFFVEAFNRTLKLKRLNPNISVKTEIFNQMKTGTFYSHLKKRNYTLTDRTIPDQYSLLNWQNLSGEISFQEVVVMDTFESTEEWKSNNAKIYWYGKTYTWEQWRTSRPTDSPECGFKGEKCGCDARCQVYVSLSVAASLLLLAVAVGIWMYQNERSIKEMSWKVPYEEIDFTFQTEKKPTFIKNGSTYLNDNVSLISNQEQILNNSSKARLASFKGNPVIVKYLSRAQVRLSRKLLLELKAMKDLGCRNITKVFGACLEAPNNCILNEYCTRGSLLNLLGKENFKLDKIMKYSLLFDVVKGLLKLHSSKIKIHGNLKSSNCVVNARFVVKLTDFGILDLRERDESIESADTADFYAGQLWSAPEMLRRGHELSSREIQKSDLYSLGIIINEIFTRRGTFPLPDESKHISIAEIVTKVREGSLPQMRPMIGEDVEDEIRDLLEKTWKWNPKDRISLSDIKSVIQKQQNTGNIMDNLLRRMEEYSNELEKQVDERKKDYMEEKAKCEDLLYQLLPKSVTEKLVARQPVLAEHFSAVTIYFSDIVGFTSLSSESSPMQIVEMLNALYLLFDTKIKAFDIYKVETIGDAYMAVSGAPQRNDNRHAREVARMALTLLDAVKKFQIPHRPEKQLQLRIGVHSGPCVAGVVGQKMPRYCLFGDTVNTASRMESTGKRVHKTLLQQFIRACAIASNDRNDANTVPFVP</sequence>
<dbReference type="InterPro" id="IPR028082">
    <property type="entry name" value="Peripla_BP_I"/>
</dbReference>
<dbReference type="EC" id="4.6.1.2" evidence="3 12"/>
<dbReference type="RefSeq" id="XP_047738467.1">
    <property type="nucleotide sequence ID" value="XM_047882511.1"/>
</dbReference>
<feature type="domain" description="Guanylate cyclase" evidence="17">
    <location>
        <begin position="923"/>
        <end position="1053"/>
    </location>
</feature>
<dbReference type="GO" id="GO:0001653">
    <property type="term" value="F:peptide receptor activity"/>
    <property type="evidence" value="ECO:0007669"/>
    <property type="project" value="TreeGrafter"/>
</dbReference>
<feature type="coiled-coil region" evidence="13">
    <location>
        <begin position="860"/>
        <end position="891"/>
    </location>
</feature>
<dbReference type="Pfam" id="PF07714">
    <property type="entry name" value="PK_Tyr_Ser-Thr"/>
    <property type="match status" value="1"/>
</dbReference>
<dbReference type="InterPro" id="IPR011009">
    <property type="entry name" value="Kinase-like_dom_sf"/>
</dbReference>
<name>A0A979FP50_HYAAZ</name>
<dbReference type="Gene3D" id="1.10.510.10">
    <property type="entry name" value="Transferase(Phosphotransferase) domain 1"/>
    <property type="match status" value="1"/>
</dbReference>
<feature type="chain" id="PRO_5036847887" description="Guanylate cyclase" evidence="15">
    <location>
        <begin position="31"/>
        <end position="1088"/>
    </location>
</feature>
<dbReference type="Pfam" id="PF00211">
    <property type="entry name" value="Guanylate_cyc"/>
    <property type="match status" value="1"/>
</dbReference>
<dbReference type="GO" id="GO:0007168">
    <property type="term" value="P:receptor guanylyl cyclase signaling pathway"/>
    <property type="evidence" value="ECO:0007669"/>
    <property type="project" value="TreeGrafter"/>
</dbReference>
<dbReference type="GO" id="GO:0004016">
    <property type="term" value="F:adenylate cyclase activity"/>
    <property type="evidence" value="ECO:0007669"/>
    <property type="project" value="TreeGrafter"/>
</dbReference>
<dbReference type="PROSITE" id="PS50125">
    <property type="entry name" value="GUANYLATE_CYCLASE_2"/>
    <property type="match status" value="1"/>
</dbReference>
<dbReference type="SUPFAM" id="SSF53822">
    <property type="entry name" value="Periplasmic binding protein-like I"/>
    <property type="match status" value="1"/>
</dbReference>
<dbReference type="GO" id="GO:0005886">
    <property type="term" value="C:plasma membrane"/>
    <property type="evidence" value="ECO:0007669"/>
    <property type="project" value="TreeGrafter"/>
</dbReference>
<evidence type="ECO:0000256" key="13">
    <source>
        <dbReference type="SAM" id="Coils"/>
    </source>
</evidence>
<evidence type="ECO:0000256" key="8">
    <source>
        <dbReference type="ARBA" id="ARBA00023180"/>
    </source>
</evidence>
<dbReference type="FunFam" id="3.30.70.1230:FF:000030">
    <property type="entry name" value="Si:ch211-215j19.12"/>
    <property type="match status" value="1"/>
</dbReference>
<dbReference type="KEGG" id="hazt:108668536"/>
<evidence type="ECO:0000256" key="6">
    <source>
        <dbReference type="ARBA" id="ARBA00022989"/>
    </source>
</evidence>
<dbReference type="GO" id="GO:0004672">
    <property type="term" value="F:protein kinase activity"/>
    <property type="evidence" value="ECO:0007669"/>
    <property type="project" value="InterPro"/>
</dbReference>
<dbReference type="Gene3D" id="3.30.70.1230">
    <property type="entry name" value="Nucleotide cyclase"/>
    <property type="match status" value="1"/>
</dbReference>
<evidence type="ECO:0000259" key="16">
    <source>
        <dbReference type="PROSITE" id="PS50011"/>
    </source>
</evidence>
<dbReference type="Proteomes" id="UP000694843">
    <property type="component" value="Unplaced"/>
</dbReference>
<dbReference type="InterPro" id="IPR001828">
    <property type="entry name" value="ANF_lig-bd_rcpt"/>
</dbReference>
<dbReference type="GeneID" id="108668536"/>
<organism evidence="18 19">
    <name type="scientific">Hyalella azteca</name>
    <name type="common">Amphipod</name>
    <dbReference type="NCBI Taxonomy" id="294128"/>
    <lineage>
        <taxon>Eukaryota</taxon>
        <taxon>Metazoa</taxon>
        <taxon>Ecdysozoa</taxon>
        <taxon>Arthropoda</taxon>
        <taxon>Crustacea</taxon>
        <taxon>Multicrustacea</taxon>
        <taxon>Malacostraca</taxon>
        <taxon>Eumalacostraca</taxon>
        <taxon>Peracarida</taxon>
        <taxon>Amphipoda</taxon>
        <taxon>Senticaudata</taxon>
        <taxon>Talitrida</taxon>
        <taxon>Talitroidea</taxon>
        <taxon>Hyalellidae</taxon>
        <taxon>Hyalella</taxon>
    </lineage>
</organism>
<dbReference type="GO" id="GO:0005524">
    <property type="term" value="F:ATP binding"/>
    <property type="evidence" value="ECO:0007669"/>
    <property type="project" value="InterPro"/>
</dbReference>
<dbReference type="SUPFAM" id="SSF56112">
    <property type="entry name" value="Protein kinase-like (PK-like)"/>
    <property type="match status" value="1"/>
</dbReference>
<keyword evidence="15" id="KW-0732">Signal</keyword>
<keyword evidence="18" id="KW-1185">Reference proteome</keyword>
<dbReference type="InterPro" id="IPR000719">
    <property type="entry name" value="Prot_kinase_dom"/>
</dbReference>
<dbReference type="GO" id="GO:0004383">
    <property type="term" value="F:guanylate cyclase activity"/>
    <property type="evidence" value="ECO:0007669"/>
    <property type="project" value="UniProtKB-EC"/>
</dbReference>
<dbReference type="Gene3D" id="3.40.50.2300">
    <property type="match status" value="2"/>
</dbReference>
<dbReference type="GO" id="GO:0035556">
    <property type="term" value="P:intracellular signal transduction"/>
    <property type="evidence" value="ECO:0007669"/>
    <property type="project" value="InterPro"/>
</dbReference>
<dbReference type="OMA" id="FIRACAI"/>
<evidence type="ECO:0000256" key="7">
    <source>
        <dbReference type="ARBA" id="ARBA00023136"/>
    </source>
</evidence>
<evidence type="ECO:0000313" key="19">
    <source>
        <dbReference type="RefSeq" id="XP_047738467.1"/>
    </source>
</evidence>
<reference evidence="19" key="1">
    <citation type="submission" date="2025-08" db="UniProtKB">
        <authorList>
            <consortium name="RefSeq"/>
        </authorList>
    </citation>
    <scope>IDENTIFICATION</scope>
    <source>
        <tissue evidence="19">Whole organism</tissue>
    </source>
</reference>
<keyword evidence="4 14" id="KW-0812">Transmembrane</keyword>
<dbReference type="InterPro" id="IPR018297">
    <property type="entry name" value="A/G_cyclase_CS"/>
</dbReference>
<evidence type="ECO:0000256" key="14">
    <source>
        <dbReference type="SAM" id="Phobius"/>
    </source>
</evidence>
<keyword evidence="10 12" id="KW-0141">cGMP biosynthesis</keyword>
<evidence type="ECO:0000256" key="5">
    <source>
        <dbReference type="ARBA" id="ARBA00022741"/>
    </source>
</evidence>
<evidence type="ECO:0000256" key="3">
    <source>
        <dbReference type="ARBA" id="ARBA00012202"/>
    </source>
</evidence>
<feature type="signal peptide" evidence="15">
    <location>
        <begin position="1"/>
        <end position="30"/>
    </location>
</feature>
<comment type="subcellular location">
    <subcellularLocation>
        <location evidence="2">Membrane</location>
        <topology evidence="2">Single-pass type I membrane protein</topology>
    </subcellularLocation>
</comment>